<reference evidence="3" key="1">
    <citation type="submission" date="2018-05" db="EMBL/GenBank/DDBJ databases">
        <title>Pedobacter paludis sp. nov., isolated from wetland soil.</title>
        <authorList>
            <person name="Zhang Y."/>
        </authorList>
    </citation>
    <scope>NUCLEOTIDE SEQUENCE [LARGE SCALE GENOMIC DNA]</scope>
    <source>
        <strain evidence="3">R-8</strain>
    </source>
</reference>
<name>A0A317F1Z0_9SPHI</name>
<organism evidence="2 3">
    <name type="scientific">Pedobacter paludis</name>
    <dbReference type="NCBI Taxonomy" id="2203212"/>
    <lineage>
        <taxon>Bacteria</taxon>
        <taxon>Pseudomonadati</taxon>
        <taxon>Bacteroidota</taxon>
        <taxon>Sphingobacteriia</taxon>
        <taxon>Sphingobacteriales</taxon>
        <taxon>Sphingobacteriaceae</taxon>
        <taxon>Pedobacter</taxon>
    </lineage>
</organism>
<accession>A0A317F1Z0</accession>
<dbReference type="EMBL" id="QGNY01000001">
    <property type="protein sequence ID" value="PWS33211.1"/>
    <property type="molecule type" value="Genomic_DNA"/>
</dbReference>
<keyword evidence="3" id="KW-1185">Reference proteome</keyword>
<evidence type="ECO:0000313" key="2">
    <source>
        <dbReference type="EMBL" id="PWS33211.1"/>
    </source>
</evidence>
<feature type="domain" description="ABC-three component systems C-terminal" evidence="1">
    <location>
        <begin position="2"/>
        <end position="120"/>
    </location>
</feature>
<evidence type="ECO:0000313" key="3">
    <source>
        <dbReference type="Proteomes" id="UP000245391"/>
    </source>
</evidence>
<dbReference type="InterPro" id="IPR046920">
    <property type="entry name" value="ABC-3C_CTD1"/>
</dbReference>
<sequence length="170" mass="19514">MNKYSILFNSYDTTAFKEFLQNIRPHKSVSYGNLQQYTDLSLNEDEMKDSFYQTLLAIKESNRGDGIGWVCSQSKQYFPTSINYPNDENNKKRVSERIMKTALSEMVEVPFNSDYLITSACNVEDIEACANNVSHVNNVDTGEVENETKIIQWKKVSLIDLETAKNKLND</sequence>
<protein>
    <recommendedName>
        <fullName evidence="1">ABC-three component systems C-terminal domain-containing protein</fullName>
    </recommendedName>
</protein>
<dbReference type="Proteomes" id="UP000245391">
    <property type="component" value="Unassembled WGS sequence"/>
</dbReference>
<dbReference type="RefSeq" id="WP_109927798.1">
    <property type="nucleotide sequence ID" value="NZ_QGNY01000001.1"/>
</dbReference>
<dbReference type="Pfam" id="PF20276">
    <property type="entry name" value="CTD1"/>
    <property type="match status" value="1"/>
</dbReference>
<proteinExistence type="predicted"/>
<dbReference type="AlphaFoldDB" id="A0A317F1Z0"/>
<evidence type="ECO:0000259" key="1">
    <source>
        <dbReference type="Pfam" id="PF20276"/>
    </source>
</evidence>
<gene>
    <name evidence="2" type="ORF">DF947_00825</name>
</gene>
<comment type="caution">
    <text evidence="2">The sequence shown here is derived from an EMBL/GenBank/DDBJ whole genome shotgun (WGS) entry which is preliminary data.</text>
</comment>